<dbReference type="InterPro" id="IPR048270">
    <property type="entry name" value="PNMA_C"/>
</dbReference>
<organism evidence="4 5">
    <name type="scientific">Leptobrachium leishanense</name>
    <name type="common">Leishan spiny toad</name>
    <dbReference type="NCBI Taxonomy" id="445787"/>
    <lineage>
        <taxon>Eukaryota</taxon>
        <taxon>Metazoa</taxon>
        <taxon>Chordata</taxon>
        <taxon>Craniata</taxon>
        <taxon>Vertebrata</taxon>
        <taxon>Euteleostomi</taxon>
        <taxon>Amphibia</taxon>
        <taxon>Batrachia</taxon>
        <taxon>Anura</taxon>
        <taxon>Pelobatoidea</taxon>
        <taxon>Megophryidae</taxon>
        <taxon>Leptobrachium</taxon>
    </lineage>
</organism>
<protein>
    <recommendedName>
        <fullName evidence="3">CCHC-type domain-containing protein</fullName>
    </recommendedName>
</protein>
<dbReference type="InterPro" id="IPR036875">
    <property type="entry name" value="Znf_CCHC_sf"/>
</dbReference>
<evidence type="ECO:0000313" key="4">
    <source>
        <dbReference type="Ensembl" id="ENSLLEP00000039234.1"/>
    </source>
</evidence>
<dbReference type="PROSITE" id="PS50158">
    <property type="entry name" value="ZF_CCHC"/>
    <property type="match status" value="1"/>
</dbReference>
<dbReference type="GO" id="GO:0008270">
    <property type="term" value="F:zinc ion binding"/>
    <property type="evidence" value="ECO:0007669"/>
    <property type="project" value="UniProtKB-KW"/>
</dbReference>
<feature type="region of interest" description="Disordered" evidence="2">
    <location>
        <begin position="400"/>
        <end position="438"/>
    </location>
</feature>
<dbReference type="InterPro" id="IPR001878">
    <property type="entry name" value="Znf_CCHC"/>
</dbReference>
<dbReference type="GO" id="GO:0003676">
    <property type="term" value="F:nucleic acid binding"/>
    <property type="evidence" value="ECO:0007669"/>
    <property type="project" value="InterPro"/>
</dbReference>
<dbReference type="InterPro" id="IPR026523">
    <property type="entry name" value="PNMA"/>
</dbReference>
<name>A0A8C5QKW8_9ANUR</name>
<keyword evidence="1" id="KW-0862">Zinc</keyword>
<sequence length="438" mass="48610">MDPDTVAEWCAEHSSQLECCIVMDIPADTWAEDQIRQAVAVLTPDHRGLILDIKKNTDTSHTYVLLEWRKGVPVCFQGASVKLAEEEEVQLIQPSTPRGDHANVPEVTPTTGFPPATFFTTMGKLVETLAKNSAASPNYGYRKLRFYSGKVPVPTGEEDFETWIDQAVQAVEEWEVAHTVKRQRLIESLRGPASDVIRNLKRDKPGCTAAEYLEALQENFGGVEDCAELIHKFSHTYQKEGEELSTYVWRLDKIIHQVILKGGMQPSQASKALMDQIFKGALPLDPIMLRFQTRYQNTRLTYSKLIKAIREEEALIKAKKVINASHTAFTAEVGTLCVADIQTEVLALKTQMLQMMELMTLLSAKDTRTEGVAVASNRGSPSEPKKCFGCGEIGHFSAQCPQGRAEKKPPARTERVTPLASGSTSWGSNAHPKPTRAK</sequence>
<dbReference type="OrthoDB" id="115435at2759"/>
<dbReference type="Ensembl" id="ENSLLET00000040810.1">
    <property type="protein sequence ID" value="ENSLLEP00000039234.1"/>
    <property type="gene ID" value="ENSLLEG00000024899.1"/>
</dbReference>
<feature type="compositionally biased region" description="Basic and acidic residues" evidence="2">
    <location>
        <begin position="404"/>
        <end position="415"/>
    </location>
</feature>
<evidence type="ECO:0000313" key="5">
    <source>
        <dbReference type="Proteomes" id="UP000694569"/>
    </source>
</evidence>
<keyword evidence="5" id="KW-1185">Reference proteome</keyword>
<dbReference type="SUPFAM" id="SSF57756">
    <property type="entry name" value="Retrovirus zinc finger-like domains"/>
    <property type="match status" value="1"/>
</dbReference>
<evidence type="ECO:0000256" key="1">
    <source>
        <dbReference type="PROSITE-ProRule" id="PRU00047"/>
    </source>
</evidence>
<keyword evidence="1" id="KW-0863">Zinc-finger</keyword>
<dbReference type="Pfam" id="PF14893">
    <property type="entry name" value="PNMA"/>
    <property type="match status" value="1"/>
</dbReference>
<dbReference type="SMART" id="SM00343">
    <property type="entry name" value="ZnF_C2HC"/>
    <property type="match status" value="1"/>
</dbReference>
<proteinExistence type="predicted"/>
<dbReference type="Gene3D" id="4.10.60.10">
    <property type="entry name" value="Zinc finger, CCHC-type"/>
    <property type="match status" value="1"/>
</dbReference>
<reference evidence="4" key="2">
    <citation type="submission" date="2025-09" db="UniProtKB">
        <authorList>
            <consortium name="Ensembl"/>
        </authorList>
    </citation>
    <scope>IDENTIFICATION</scope>
</reference>
<feature type="domain" description="CCHC-type" evidence="3">
    <location>
        <begin position="386"/>
        <end position="402"/>
    </location>
</feature>
<accession>A0A8C5QKW8</accession>
<dbReference type="Pfam" id="PF00098">
    <property type="entry name" value="zf-CCHC"/>
    <property type="match status" value="1"/>
</dbReference>
<dbReference type="PANTHER" id="PTHR23095">
    <property type="entry name" value="PARANEOPLASTIC ANTIGEN"/>
    <property type="match status" value="1"/>
</dbReference>
<evidence type="ECO:0000256" key="2">
    <source>
        <dbReference type="SAM" id="MobiDB-lite"/>
    </source>
</evidence>
<evidence type="ECO:0000259" key="3">
    <source>
        <dbReference type="PROSITE" id="PS50158"/>
    </source>
</evidence>
<reference evidence="4" key="1">
    <citation type="submission" date="2025-08" db="UniProtKB">
        <authorList>
            <consortium name="Ensembl"/>
        </authorList>
    </citation>
    <scope>IDENTIFICATION</scope>
</reference>
<dbReference type="PANTHER" id="PTHR23095:SF17">
    <property type="entry name" value="PARANEOPLASTIC ANTIGEN MA1"/>
    <property type="match status" value="1"/>
</dbReference>
<dbReference type="GeneTree" id="ENSGT01030000234522"/>
<dbReference type="Proteomes" id="UP000694569">
    <property type="component" value="Unplaced"/>
</dbReference>
<keyword evidence="1" id="KW-0479">Metal-binding</keyword>
<dbReference type="AlphaFoldDB" id="A0A8C5QKW8"/>